<evidence type="ECO:0000313" key="3">
    <source>
        <dbReference type="Proteomes" id="UP000619788"/>
    </source>
</evidence>
<accession>A0A8J3SHP1</accession>
<gene>
    <name evidence="2" type="ORF">Psi01_33960</name>
</gene>
<keyword evidence="1" id="KW-0812">Transmembrane</keyword>
<comment type="caution">
    <text evidence="2">The sequence shown here is derived from an EMBL/GenBank/DDBJ whole genome shotgun (WGS) entry which is preliminary data.</text>
</comment>
<dbReference type="EMBL" id="BOOJ01000029">
    <property type="protein sequence ID" value="GIH92766.1"/>
    <property type="molecule type" value="Genomic_DNA"/>
</dbReference>
<dbReference type="Proteomes" id="UP000619788">
    <property type="component" value="Unassembled WGS sequence"/>
</dbReference>
<evidence type="ECO:0000313" key="2">
    <source>
        <dbReference type="EMBL" id="GIH92766.1"/>
    </source>
</evidence>
<reference evidence="2 3" key="1">
    <citation type="submission" date="2021-01" db="EMBL/GenBank/DDBJ databases">
        <title>Whole genome shotgun sequence of Planobispora siamensis NBRC 107568.</title>
        <authorList>
            <person name="Komaki H."/>
            <person name="Tamura T."/>
        </authorList>
    </citation>
    <scope>NUCLEOTIDE SEQUENCE [LARGE SCALE GENOMIC DNA]</scope>
    <source>
        <strain evidence="2 3">NBRC 107568</strain>
    </source>
</reference>
<dbReference type="AlphaFoldDB" id="A0A8J3SHP1"/>
<organism evidence="2 3">
    <name type="scientific">Planobispora siamensis</name>
    <dbReference type="NCBI Taxonomy" id="936338"/>
    <lineage>
        <taxon>Bacteria</taxon>
        <taxon>Bacillati</taxon>
        <taxon>Actinomycetota</taxon>
        <taxon>Actinomycetes</taxon>
        <taxon>Streptosporangiales</taxon>
        <taxon>Streptosporangiaceae</taxon>
        <taxon>Planobispora</taxon>
    </lineage>
</organism>
<keyword evidence="1" id="KW-0472">Membrane</keyword>
<keyword evidence="3" id="KW-1185">Reference proteome</keyword>
<sequence>MRRDRKAAAAVLAPNPTTYSSKRHSGAAGACRPPVDHRWRAALPPAGTGLGLAVMVFFGAIITGSRKAIVVTGVLMLPFLVVVIIATIVVA</sequence>
<protein>
    <submittedName>
        <fullName evidence="2">Uncharacterized protein</fullName>
    </submittedName>
</protein>
<feature type="transmembrane region" description="Helical" evidence="1">
    <location>
        <begin position="68"/>
        <end position="90"/>
    </location>
</feature>
<evidence type="ECO:0000256" key="1">
    <source>
        <dbReference type="SAM" id="Phobius"/>
    </source>
</evidence>
<name>A0A8J3SHP1_9ACTN</name>
<keyword evidence="1" id="KW-1133">Transmembrane helix</keyword>
<feature type="transmembrane region" description="Helical" evidence="1">
    <location>
        <begin position="42"/>
        <end position="62"/>
    </location>
</feature>
<proteinExistence type="predicted"/>